<evidence type="ECO:0000313" key="1">
    <source>
        <dbReference type="EMBL" id="SPC81676.1"/>
    </source>
</evidence>
<dbReference type="AlphaFoldDB" id="A0A2N9ESA4"/>
<proteinExistence type="predicted"/>
<dbReference type="EMBL" id="OIVN01000530">
    <property type="protein sequence ID" value="SPC81676.1"/>
    <property type="molecule type" value="Genomic_DNA"/>
</dbReference>
<organism evidence="1">
    <name type="scientific">Fagus sylvatica</name>
    <name type="common">Beechnut</name>
    <dbReference type="NCBI Taxonomy" id="28930"/>
    <lineage>
        <taxon>Eukaryota</taxon>
        <taxon>Viridiplantae</taxon>
        <taxon>Streptophyta</taxon>
        <taxon>Embryophyta</taxon>
        <taxon>Tracheophyta</taxon>
        <taxon>Spermatophyta</taxon>
        <taxon>Magnoliopsida</taxon>
        <taxon>eudicotyledons</taxon>
        <taxon>Gunneridae</taxon>
        <taxon>Pentapetalae</taxon>
        <taxon>rosids</taxon>
        <taxon>fabids</taxon>
        <taxon>Fagales</taxon>
        <taxon>Fagaceae</taxon>
        <taxon>Fagus</taxon>
    </lineage>
</organism>
<gene>
    <name evidence="1" type="ORF">FSB_LOCUS9558</name>
</gene>
<protein>
    <submittedName>
        <fullName evidence="1">Uncharacterized protein</fullName>
    </submittedName>
</protein>
<sequence length="83" mass="9697">MHNPMMHNKRIRVTTGNYQGELVMISSRVEDFCLGKKVHWQLAALIEDHKCMEAGEHEWYIYAEDRSLAILASKSFVDIFWGL</sequence>
<name>A0A2N9ESA4_FAGSY</name>
<accession>A0A2N9ESA4</accession>
<reference evidence="1" key="1">
    <citation type="submission" date="2018-02" db="EMBL/GenBank/DDBJ databases">
        <authorList>
            <person name="Cohen D.B."/>
            <person name="Kent A.D."/>
        </authorList>
    </citation>
    <scope>NUCLEOTIDE SEQUENCE</scope>
</reference>